<gene>
    <name evidence="1" type="ORF">DPMN_032957</name>
</gene>
<evidence type="ECO:0000313" key="1">
    <source>
        <dbReference type="EMBL" id="KAH3869786.1"/>
    </source>
</evidence>
<keyword evidence="2" id="KW-1185">Reference proteome</keyword>
<reference evidence="1" key="1">
    <citation type="journal article" date="2019" name="bioRxiv">
        <title>The Genome of the Zebra Mussel, Dreissena polymorpha: A Resource for Invasive Species Research.</title>
        <authorList>
            <person name="McCartney M.A."/>
            <person name="Auch B."/>
            <person name="Kono T."/>
            <person name="Mallez S."/>
            <person name="Zhang Y."/>
            <person name="Obille A."/>
            <person name="Becker A."/>
            <person name="Abrahante J.E."/>
            <person name="Garbe J."/>
            <person name="Badalamenti J.P."/>
            <person name="Herman A."/>
            <person name="Mangelson H."/>
            <person name="Liachko I."/>
            <person name="Sullivan S."/>
            <person name="Sone E.D."/>
            <person name="Koren S."/>
            <person name="Silverstein K.A.T."/>
            <person name="Beckman K.B."/>
            <person name="Gohl D.M."/>
        </authorList>
    </citation>
    <scope>NUCLEOTIDE SEQUENCE</scope>
    <source>
        <strain evidence="1">Duluth1</strain>
        <tissue evidence="1">Whole animal</tissue>
    </source>
</reference>
<reference evidence="1" key="2">
    <citation type="submission" date="2020-11" db="EMBL/GenBank/DDBJ databases">
        <authorList>
            <person name="McCartney M.A."/>
            <person name="Auch B."/>
            <person name="Kono T."/>
            <person name="Mallez S."/>
            <person name="Becker A."/>
            <person name="Gohl D.M."/>
            <person name="Silverstein K.A.T."/>
            <person name="Koren S."/>
            <person name="Bechman K.B."/>
            <person name="Herman A."/>
            <person name="Abrahante J.E."/>
            <person name="Garbe J."/>
        </authorList>
    </citation>
    <scope>NUCLEOTIDE SEQUENCE</scope>
    <source>
        <strain evidence="1">Duluth1</strain>
        <tissue evidence="1">Whole animal</tissue>
    </source>
</reference>
<proteinExistence type="predicted"/>
<accession>A0A9D4M7M0</accession>
<evidence type="ECO:0000313" key="2">
    <source>
        <dbReference type="Proteomes" id="UP000828390"/>
    </source>
</evidence>
<sequence length="68" mass="7742">MDGIGINKYAQFMFRLRGMGLYTNKIMSQHLPGRGDGDHEQFLIACLVTKYGASNPAFWINIKVFFVI</sequence>
<organism evidence="1 2">
    <name type="scientific">Dreissena polymorpha</name>
    <name type="common">Zebra mussel</name>
    <name type="synonym">Mytilus polymorpha</name>
    <dbReference type="NCBI Taxonomy" id="45954"/>
    <lineage>
        <taxon>Eukaryota</taxon>
        <taxon>Metazoa</taxon>
        <taxon>Spiralia</taxon>
        <taxon>Lophotrochozoa</taxon>
        <taxon>Mollusca</taxon>
        <taxon>Bivalvia</taxon>
        <taxon>Autobranchia</taxon>
        <taxon>Heteroconchia</taxon>
        <taxon>Euheterodonta</taxon>
        <taxon>Imparidentia</taxon>
        <taxon>Neoheterodontei</taxon>
        <taxon>Myida</taxon>
        <taxon>Dreissenoidea</taxon>
        <taxon>Dreissenidae</taxon>
        <taxon>Dreissena</taxon>
    </lineage>
</organism>
<dbReference type="Proteomes" id="UP000828390">
    <property type="component" value="Unassembled WGS sequence"/>
</dbReference>
<comment type="caution">
    <text evidence="1">The sequence shown here is derived from an EMBL/GenBank/DDBJ whole genome shotgun (WGS) entry which is preliminary data.</text>
</comment>
<dbReference type="AlphaFoldDB" id="A0A9D4M7M0"/>
<protein>
    <submittedName>
        <fullName evidence="1">Uncharacterized protein</fullName>
    </submittedName>
</protein>
<name>A0A9D4M7M0_DREPO</name>
<dbReference type="EMBL" id="JAIWYP010000002">
    <property type="protein sequence ID" value="KAH3869786.1"/>
    <property type="molecule type" value="Genomic_DNA"/>
</dbReference>